<proteinExistence type="predicted"/>
<dbReference type="GO" id="GO:0004672">
    <property type="term" value="F:protein kinase activity"/>
    <property type="evidence" value="ECO:0007669"/>
    <property type="project" value="InterPro"/>
</dbReference>
<feature type="region of interest" description="Disordered" evidence="1">
    <location>
        <begin position="1"/>
        <end position="20"/>
    </location>
</feature>
<protein>
    <recommendedName>
        <fullName evidence="2">Protein kinase domain-containing protein</fullName>
    </recommendedName>
</protein>
<keyword evidence="4" id="KW-1185">Reference proteome</keyword>
<gene>
    <name evidence="3" type="ORF">T440DRAFT_91831</name>
</gene>
<reference evidence="3" key="1">
    <citation type="submission" date="2020-01" db="EMBL/GenBank/DDBJ databases">
        <authorList>
            <consortium name="DOE Joint Genome Institute"/>
            <person name="Haridas S."/>
            <person name="Albert R."/>
            <person name="Binder M."/>
            <person name="Bloem J."/>
            <person name="Labutti K."/>
            <person name="Salamov A."/>
            <person name="Andreopoulos B."/>
            <person name="Baker S.E."/>
            <person name="Barry K."/>
            <person name="Bills G."/>
            <person name="Bluhm B.H."/>
            <person name="Cannon C."/>
            <person name="Castanera R."/>
            <person name="Culley D.E."/>
            <person name="Daum C."/>
            <person name="Ezra D."/>
            <person name="Gonzalez J.B."/>
            <person name="Henrissat B."/>
            <person name="Kuo A."/>
            <person name="Liang C."/>
            <person name="Lipzen A."/>
            <person name="Lutzoni F."/>
            <person name="Magnuson J."/>
            <person name="Mondo S."/>
            <person name="Nolan M."/>
            <person name="Ohm R."/>
            <person name="Pangilinan J."/>
            <person name="Park H.-J."/>
            <person name="Ramirez L."/>
            <person name="Alfaro M."/>
            <person name="Sun H."/>
            <person name="Tritt A."/>
            <person name="Yoshinaga Y."/>
            <person name="Zwiers L.-H."/>
            <person name="Turgeon B.G."/>
            <person name="Goodwin S.B."/>
            <person name="Spatafora J.W."/>
            <person name="Crous P.W."/>
            <person name="Grigoriev I.V."/>
        </authorList>
    </citation>
    <scope>NUCLEOTIDE SEQUENCE</scope>
    <source>
        <strain evidence="3">IPT5</strain>
    </source>
</reference>
<name>A0A6A7B574_9PLEO</name>
<dbReference type="InterPro" id="IPR000719">
    <property type="entry name" value="Prot_kinase_dom"/>
</dbReference>
<feature type="compositionally biased region" description="Low complexity" evidence="1">
    <location>
        <begin position="1"/>
        <end position="15"/>
    </location>
</feature>
<sequence>MSTSESSASSIWWPSPRAPKPPAREFRTIKLLSHLMDTSSGWLCLPRSLPAPFESASTVDEEFLAENTEKHAILKALLNARNRQQLWLLEFPRVADCLIRCINANGVSDLKQEHVSMMPHLVVVKTAQKPERLRKQADIIEALHRDRGEGATLHIGSVITGSNQFTSDPTSSWMSLRPIFGPSLEQLGEASRSLVIGGLPPWFIGHVCIELIEALDFMHANGLAHEKVLASNIFINLYPSCEHYRFRGFPDIQLTDFVLAKSIEDGGSGNVTGLLHVIDTLTSKWGDLRVIYAEDEWGTPLNNPTENLWRQVRDLLAEG</sequence>
<evidence type="ECO:0000313" key="3">
    <source>
        <dbReference type="EMBL" id="KAF2850570.1"/>
    </source>
</evidence>
<evidence type="ECO:0000259" key="2">
    <source>
        <dbReference type="PROSITE" id="PS50011"/>
    </source>
</evidence>
<dbReference type="OrthoDB" id="5979581at2759"/>
<evidence type="ECO:0000256" key="1">
    <source>
        <dbReference type="SAM" id="MobiDB-lite"/>
    </source>
</evidence>
<evidence type="ECO:0000313" key="4">
    <source>
        <dbReference type="Proteomes" id="UP000799423"/>
    </source>
</evidence>
<dbReference type="GO" id="GO:0005524">
    <property type="term" value="F:ATP binding"/>
    <property type="evidence" value="ECO:0007669"/>
    <property type="project" value="InterPro"/>
</dbReference>
<dbReference type="Proteomes" id="UP000799423">
    <property type="component" value="Unassembled WGS sequence"/>
</dbReference>
<feature type="domain" description="Protein kinase" evidence="2">
    <location>
        <begin position="29"/>
        <end position="319"/>
    </location>
</feature>
<dbReference type="Gene3D" id="1.10.510.10">
    <property type="entry name" value="Transferase(Phosphotransferase) domain 1"/>
    <property type="match status" value="1"/>
</dbReference>
<dbReference type="AlphaFoldDB" id="A0A6A7B574"/>
<dbReference type="PROSITE" id="PS50011">
    <property type="entry name" value="PROTEIN_KINASE_DOM"/>
    <property type="match status" value="1"/>
</dbReference>
<accession>A0A6A7B574</accession>
<dbReference type="EMBL" id="MU006306">
    <property type="protein sequence ID" value="KAF2850570.1"/>
    <property type="molecule type" value="Genomic_DNA"/>
</dbReference>
<dbReference type="InterPro" id="IPR011009">
    <property type="entry name" value="Kinase-like_dom_sf"/>
</dbReference>
<organism evidence="3 4">
    <name type="scientific">Plenodomus tracheiphilus IPT5</name>
    <dbReference type="NCBI Taxonomy" id="1408161"/>
    <lineage>
        <taxon>Eukaryota</taxon>
        <taxon>Fungi</taxon>
        <taxon>Dikarya</taxon>
        <taxon>Ascomycota</taxon>
        <taxon>Pezizomycotina</taxon>
        <taxon>Dothideomycetes</taxon>
        <taxon>Pleosporomycetidae</taxon>
        <taxon>Pleosporales</taxon>
        <taxon>Pleosporineae</taxon>
        <taxon>Leptosphaeriaceae</taxon>
        <taxon>Plenodomus</taxon>
    </lineage>
</organism>
<dbReference type="SUPFAM" id="SSF56112">
    <property type="entry name" value="Protein kinase-like (PK-like)"/>
    <property type="match status" value="1"/>
</dbReference>